<dbReference type="PANTHER" id="PTHR30457">
    <property type="entry name" value="5'-NUCLEOTIDASE SURE"/>
    <property type="match status" value="1"/>
</dbReference>
<comment type="cofactor">
    <cofactor evidence="9">
        <name>a divalent metal cation</name>
        <dbReference type="ChEBI" id="CHEBI:60240"/>
    </cofactor>
    <text evidence="9">Binds 1 divalent metal cation per subunit.</text>
</comment>
<dbReference type="InterPro" id="IPR036523">
    <property type="entry name" value="SurE-like_sf"/>
</dbReference>
<dbReference type="Proteomes" id="UP000093080">
    <property type="component" value="Unassembled WGS sequence"/>
</dbReference>
<evidence type="ECO:0000313" key="12">
    <source>
        <dbReference type="Proteomes" id="UP000093080"/>
    </source>
</evidence>
<name>A0A1B9F3D5_9BACT</name>
<keyword evidence="5 9" id="KW-0963">Cytoplasm</keyword>
<evidence type="ECO:0000256" key="2">
    <source>
        <dbReference type="ARBA" id="ARBA00001946"/>
    </source>
</evidence>
<organism evidence="11 12">
    <name type="scientific">Dissulfuribacter thermophilus</name>
    <dbReference type="NCBI Taxonomy" id="1156395"/>
    <lineage>
        <taxon>Bacteria</taxon>
        <taxon>Pseudomonadati</taxon>
        <taxon>Thermodesulfobacteriota</taxon>
        <taxon>Dissulfuribacteria</taxon>
        <taxon>Dissulfuribacterales</taxon>
        <taxon>Dissulfuribacteraceae</taxon>
        <taxon>Dissulfuribacter</taxon>
    </lineage>
</organism>
<comment type="similarity">
    <text evidence="4 9">Belongs to the SurE nucleotidase family.</text>
</comment>
<proteinExistence type="inferred from homology"/>
<dbReference type="Pfam" id="PF01975">
    <property type="entry name" value="SurE"/>
    <property type="match status" value="1"/>
</dbReference>
<dbReference type="PATRIC" id="fig|1156395.6.peg.2275"/>
<keyword evidence="8 9" id="KW-0378">Hydrolase</keyword>
<comment type="cofactor">
    <cofactor evidence="2">
        <name>Mg(2+)</name>
        <dbReference type="ChEBI" id="CHEBI:18420"/>
    </cofactor>
</comment>
<dbReference type="GO" id="GO:0008253">
    <property type="term" value="F:5'-nucleotidase activity"/>
    <property type="evidence" value="ECO:0007669"/>
    <property type="project" value="UniProtKB-UniRule"/>
</dbReference>
<dbReference type="NCBIfam" id="NF001492">
    <property type="entry name" value="PRK00346.2-2"/>
    <property type="match status" value="1"/>
</dbReference>
<dbReference type="OrthoDB" id="9780815at2"/>
<dbReference type="STRING" id="1156395.DBT_2246"/>
<evidence type="ECO:0000256" key="7">
    <source>
        <dbReference type="ARBA" id="ARBA00022741"/>
    </source>
</evidence>
<dbReference type="SUPFAM" id="SSF64167">
    <property type="entry name" value="SurE-like"/>
    <property type="match status" value="1"/>
</dbReference>
<comment type="caution">
    <text evidence="11">The sequence shown here is derived from an EMBL/GenBank/DDBJ whole genome shotgun (WGS) entry which is preliminary data.</text>
</comment>
<dbReference type="InterPro" id="IPR002828">
    <property type="entry name" value="SurE-like_Pase/nucleotidase"/>
</dbReference>
<dbReference type="GO" id="GO:0046872">
    <property type="term" value="F:metal ion binding"/>
    <property type="evidence" value="ECO:0007669"/>
    <property type="project" value="UniProtKB-UniRule"/>
</dbReference>
<dbReference type="HAMAP" id="MF_00060">
    <property type="entry name" value="SurE"/>
    <property type="match status" value="1"/>
</dbReference>
<dbReference type="AlphaFoldDB" id="A0A1B9F3D5"/>
<protein>
    <recommendedName>
        <fullName evidence="9">5'-nucleotidase SurE</fullName>
        <ecNumber evidence="9">3.1.3.5</ecNumber>
    </recommendedName>
    <alternativeName>
        <fullName evidence="9">Nucleoside 5'-monophosphate phosphohydrolase</fullName>
    </alternativeName>
</protein>
<keyword evidence="7 9" id="KW-0547">Nucleotide-binding</keyword>
<dbReference type="GO" id="GO:0005737">
    <property type="term" value="C:cytoplasm"/>
    <property type="evidence" value="ECO:0007669"/>
    <property type="project" value="UniProtKB-SubCell"/>
</dbReference>
<dbReference type="EC" id="3.1.3.5" evidence="9"/>
<evidence type="ECO:0000259" key="10">
    <source>
        <dbReference type="Pfam" id="PF01975"/>
    </source>
</evidence>
<dbReference type="GO" id="GO:0000166">
    <property type="term" value="F:nucleotide binding"/>
    <property type="evidence" value="ECO:0007669"/>
    <property type="project" value="UniProtKB-KW"/>
</dbReference>
<feature type="binding site" evidence="9">
    <location>
        <position position="9"/>
    </location>
    <ligand>
        <name>a divalent metal cation</name>
        <dbReference type="ChEBI" id="CHEBI:60240"/>
    </ligand>
</feature>
<dbReference type="NCBIfam" id="TIGR00087">
    <property type="entry name" value="surE"/>
    <property type="match status" value="1"/>
</dbReference>
<dbReference type="PANTHER" id="PTHR30457:SF12">
    <property type="entry name" value="5'_3'-NUCLEOTIDASE SURE"/>
    <property type="match status" value="1"/>
</dbReference>
<evidence type="ECO:0000256" key="8">
    <source>
        <dbReference type="ARBA" id="ARBA00022801"/>
    </source>
</evidence>
<evidence type="ECO:0000256" key="4">
    <source>
        <dbReference type="ARBA" id="ARBA00011062"/>
    </source>
</evidence>
<dbReference type="FunFam" id="3.40.1210.10:FF:000001">
    <property type="entry name" value="5'/3'-nucleotidase SurE"/>
    <property type="match status" value="1"/>
</dbReference>
<dbReference type="NCBIfam" id="NF001490">
    <property type="entry name" value="PRK00346.1-4"/>
    <property type="match status" value="1"/>
</dbReference>
<evidence type="ECO:0000256" key="1">
    <source>
        <dbReference type="ARBA" id="ARBA00000815"/>
    </source>
</evidence>
<dbReference type="InterPro" id="IPR030048">
    <property type="entry name" value="SurE"/>
</dbReference>
<gene>
    <name evidence="9" type="primary">surE</name>
    <name evidence="11" type="ORF">DBT_2246</name>
</gene>
<sequence length="261" mass="28689">MNILLTNDDGIHAHGLCALYEALREDFNLYVIAPDAERSAVGHAITLVDPLRVRKIKRNGHHFGWAINGTPADCVKLGIHEIIREDIDFVVSGINIGANVGINILYSGTVSAATEAAILGIPSMAISLNTLKDPDFCTAAFVSLKLVKWATAISFPKGIALNVNIPAVPPNKIRGFKWVKQGLSPYKEEFDKRIDPRGNVYYWQASQKIAVIEGEDVDSIALNNGFITITPLKYDLTSYEHLGNFELPNTFDSLDETELLI</sequence>
<comment type="subcellular location">
    <subcellularLocation>
        <location evidence="3 9">Cytoplasm</location>
    </subcellularLocation>
</comment>
<evidence type="ECO:0000256" key="3">
    <source>
        <dbReference type="ARBA" id="ARBA00004496"/>
    </source>
</evidence>
<dbReference type="RefSeq" id="WP_067620342.1">
    <property type="nucleotide sequence ID" value="NZ_MAGO01000013.1"/>
</dbReference>
<feature type="binding site" evidence="9">
    <location>
        <position position="39"/>
    </location>
    <ligand>
        <name>a divalent metal cation</name>
        <dbReference type="ChEBI" id="CHEBI:60240"/>
    </ligand>
</feature>
<dbReference type="GO" id="GO:0004309">
    <property type="term" value="F:exopolyphosphatase activity"/>
    <property type="evidence" value="ECO:0007669"/>
    <property type="project" value="TreeGrafter"/>
</dbReference>
<dbReference type="EMBL" id="MAGO01000013">
    <property type="protein sequence ID" value="OCC14373.1"/>
    <property type="molecule type" value="Genomic_DNA"/>
</dbReference>
<feature type="binding site" evidence="9">
    <location>
        <position position="8"/>
    </location>
    <ligand>
        <name>a divalent metal cation</name>
        <dbReference type="ChEBI" id="CHEBI:60240"/>
    </ligand>
</feature>
<evidence type="ECO:0000256" key="5">
    <source>
        <dbReference type="ARBA" id="ARBA00022490"/>
    </source>
</evidence>
<reference evidence="11 12" key="1">
    <citation type="submission" date="2016-06" db="EMBL/GenBank/DDBJ databases">
        <title>Respiratory ammonification of nitrate coupled to the oxidation of elemental sulfur in deep-sea autotrophic thermophilic bacteria.</title>
        <authorList>
            <person name="Slobodkina G.B."/>
            <person name="Mardanov A.V."/>
            <person name="Ravin N.V."/>
            <person name="Frolova A.A."/>
            <person name="Viryasiv M.B."/>
            <person name="Chernyh N.A."/>
            <person name="Bonch-Osmolovskaya E.A."/>
            <person name="Slobodkin A.I."/>
        </authorList>
    </citation>
    <scope>NUCLEOTIDE SEQUENCE [LARGE SCALE GENOMIC DNA]</scope>
    <source>
        <strain evidence="11 12">S69</strain>
    </source>
</reference>
<accession>A0A1B9F3D5</accession>
<keyword evidence="12" id="KW-1185">Reference proteome</keyword>
<evidence type="ECO:0000256" key="9">
    <source>
        <dbReference type="HAMAP-Rule" id="MF_00060"/>
    </source>
</evidence>
<dbReference type="GO" id="GO:0008254">
    <property type="term" value="F:3'-nucleotidase activity"/>
    <property type="evidence" value="ECO:0007669"/>
    <property type="project" value="TreeGrafter"/>
</dbReference>
<keyword evidence="6 9" id="KW-0479">Metal-binding</keyword>
<feature type="binding site" evidence="9">
    <location>
        <position position="95"/>
    </location>
    <ligand>
        <name>a divalent metal cation</name>
        <dbReference type="ChEBI" id="CHEBI:60240"/>
    </ligand>
</feature>
<feature type="domain" description="Survival protein SurE-like phosphatase/nucleotidase" evidence="10">
    <location>
        <begin position="3"/>
        <end position="187"/>
    </location>
</feature>
<evidence type="ECO:0000313" key="11">
    <source>
        <dbReference type="EMBL" id="OCC14373.1"/>
    </source>
</evidence>
<evidence type="ECO:0000256" key="6">
    <source>
        <dbReference type="ARBA" id="ARBA00022723"/>
    </source>
</evidence>
<dbReference type="Gene3D" id="3.40.1210.10">
    <property type="entry name" value="Survival protein SurE-like phosphatase/nucleotidase"/>
    <property type="match status" value="1"/>
</dbReference>
<comment type="function">
    <text evidence="9">Nucleotidase that shows phosphatase activity on nucleoside 5'-monophosphates.</text>
</comment>
<comment type="catalytic activity">
    <reaction evidence="1 9">
        <text>a ribonucleoside 5'-phosphate + H2O = a ribonucleoside + phosphate</text>
        <dbReference type="Rhea" id="RHEA:12484"/>
        <dbReference type="ChEBI" id="CHEBI:15377"/>
        <dbReference type="ChEBI" id="CHEBI:18254"/>
        <dbReference type="ChEBI" id="CHEBI:43474"/>
        <dbReference type="ChEBI" id="CHEBI:58043"/>
        <dbReference type="EC" id="3.1.3.5"/>
    </reaction>
</comment>